<accession>A0A409WBT5</accession>
<evidence type="ECO:0000313" key="2">
    <source>
        <dbReference type="Proteomes" id="UP000284706"/>
    </source>
</evidence>
<protein>
    <submittedName>
        <fullName evidence="1">Uncharacterized protein</fullName>
    </submittedName>
</protein>
<dbReference type="InParanoid" id="A0A409WBT5"/>
<reference evidence="1 2" key="1">
    <citation type="journal article" date="2018" name="Evol. Lett.">
        <title>Horizontal gene cluster transfer increased hallucinogenic mushroom diversity.</title>
        <authorList>
            <person name="Reynolds H.T."/>
            <person name="Vijayakumar V."/>
            <person name="Gluck-Thaler E."/>
            <person name="Korotkin H.B."/>
            <person name="Matheny P.B."/>
            <person name="Slot J.C."/>
        </authorList>
    </citation>
    <scope>NUCLEOTIDE SEQUENCE [LARGE SCALE GENOMIC DNA]</scope>
    <source>
        <strain evidence="1 2">SRW20</strain>
    </source>
</reference>
<dbReference type="Proteomes" id="UP000284706">
    <property type="component" value="Unassembled WGS sequence"/>
</dbReference>
<comment type="caution">
    <text evidence="1">The sequence shown here is derived from an EMBL/GenBank/DDBJ whole genome shotgun (WGS) entry which is preliminary data.</text>
</comment>
<evidence type="ECO:0000313" key="1">
    <source>
        <dbReference type="EMBL" id="PPQ75951.1"/>
    </source>
</evidence>
<name>A0A409WBT5_9AGAR</name>
<gene>
    <name evidence="1" type="ORF">CVT26_005854</name>
</gene>
<proteinExistence type="predicted"/>
<dbReference type="EMBL" id="NHYE01005212">
    <property type="protein sequence ID" value="PPQ75951.1"/>
    <property type="molecule type" value="Genomic_DNA"/>
</dbReference>
<keyword evidence="2" id="KW-1185">Reference proteome</keyword>
<dbReference type="AlphaFoldDB" id="A0A409WBT5"/>
<organism evidence="1 2">
    <name type="scientific">Gymnopilus dilepis</name>
    <dbReference type="NCBI Taxonomy" id="231916"/>
    <lineage>
        <taxon>Eukaryota</taxon>
        <taxon>Fungi</taxon>
        <taxon>Dikarya</taxon>
        <taxon>Basidiomycota</taxon>
        <taxon>Agaricomycotina</taxon>
        <taxon>Agaricomycetes</taxon>
        <taxon>Agaricomycetidae</taxon>
        <taxon>Agaricales</taxon>
        <taxon>Agaricineae</taxon>
        <taxon>Hymenogastraceae</taxon>
        <taxon>Gymnopilus</taxon>
    </lineage>
</organism>
<sequence length="136" mass="15227">MPSGPPPSYESLFGDNSLLPQTRVRRKSLRPFEIRSLHDDIVGQIFIQANTGYLFQSALTTRLLPTLDGSSLQNMAPIRVGMFGAMDLHRHSSCRSLLAISLIEPPLIRARIRAVDLSRSTRNRMTILKKAKIKAD</sequence>